<dbReference type="SUPFAM" id="SSF81923">
    <property type="entry name" value="Double Clp-N motif"/>
    <property type="match status" value="1"/>
</dbReference>
<dbReference type="Gene3D" id="1.10.1780.10">
    <property type="entry name" value="Clp, N-terminal domain"/>
    <property type="match status" value="1"/>
</dbReference>
<dbReference type="FunCoup" id="A0A2G5E327">
    <property type="interactions" value="1866"/>
</dbReference>
<dbReference type="InParanoid" id="A0A2G5E327"/>
<dbReference type="PANTHER" id="PTHR47016:SF1">
    <property type="entry name" value="ATP-DEPENDENT CLP PROTEASE ATP-BINDING SUBUNIT CLPT1, CHLOROPLASTIC"/>
    <property type="match status" value="1"/>
</dbReference>
<dbReference type="PANTHER" id="PTHR47016">
    <property type="entry name" value="ATP-DEPENDENT CLP PROTEASE ATP-BINDING SUBUNIT CLPT1, CHLOROPLASTIC"/>
    <property type="match status" value="1"/>
</dbReference>
<gene>
    <name evidence="3" type="ORF">AQUCO_01300577v1</name>
</gene>
<dbReference type="EMBL" id="KZ305030">
    <property type="protein sequence ID" value="PIA49937.1"/>
    <property type="molecule type" value="Genomic_DNA"/>
</dbReference>
<accession>A0A2G5E327</accession>
<organism evidence="3 4">
    <name type="scientific">Aquilegia coerulea</name>
    <name type="common">Rocky mountain columbine</name>
    <dbReference type="NCBI Taxonomy" id="218851"/>
    <lineage>
        <taxon>Eukaryota</taxon>
        <taxon>Viridiplantae</taxon>
        <taxon>Streptophyta</taxon>
        <taxon>Embryophyta</taxon>
        <taxon>Tracheophyta</taxon>
        <taxon>Spermatophyta</taxon>
        <taxon>Magnoliopsida</taxon>
        <taxon>Ranunculales</taxon>
        <taxon>Ranunculaceae</taxon>
        <taxon>Thalictroideae</taxon>
        <taxon>Aquilegia</taxon>
    </lineage>
</organism>
<evidence type="ECO:0000256" key="1">
    <source>
        <dbReference type="PROSITE-ProRule" id="PRU01251"/>
    </source>
</evidence>
<reference evidence="3 4" key="1">
    <citation type="submission" date="2017-09" db="EMBL/GenBank/DDBJ databases">
        <title>WGS assembly of Aquilegia coerulea Goldsmith.</title>
        <authorList>
            <person name="Hodges S."/>
            <person name="Kramer E."/>
            <person name="Nordborg M."/>
            <person name="Tomkins J."/>
            <person name="Borevitz J."/>
            <person name="Derieg N."/>
            <person name="Yan J."/>
            <person name="Mihaltcheva S."/>
            <person name="Hayes R.D."/>
            <person name="Rokhsar D."/>
        </authorList>
    </citation>
    <scope>NUCLEOTIDE SEQUENCE [LARGE SCALE GENOMIC DNA]</scope>
    <source>
        <strain evidence="4">cv. Goldsmith</strain>
    </source>
</reference>
<name>A0A2G5E327_AQUCA</name>
<protein>
    <recommendedName>
        <fullName evidence="2">Clp R domain-containing protein</fullName>
    </recommendedName>
</protein>
<dbReference type="Pfam" id="PF02861">
    <property type="entry name" value="Clp_N"/>
    <property type="match status" value="1"/>
</dbReference>
<dbReference type="AlphaFoldDB" id="A0A2G5E327"/>
<dbReference type="OrthoDB" id="2014724at2759"/>
<dbReference type="InterPro" id="IPR004176">
    <property type="entry name" value="Clp_R_N"/>
</dbReference>
<evidence type="ECO:0000313" key="3">
    <source>
        <dbReference type="EMBL" id="PIA49937.1"/>
    </source>
</evidence>
<keyword evidence="1" id="KW-0677">Repeat</keyword>
<proteinExistence type="predicted"/>
<keyword evidence="4" id="KW-1185">Reference proteome</keyword>
<sequence length="248" mass="27504">MASQSLSILTISTSSSSSHSNIKSGKSFLSSSSVAFPLNSKPDWLVNSMLGNQFSFKLTNSRLSFHKNHCLALRKISSNLNTTKHSDKALKWSARAIKSYQFAILEARKLRYSKTGTESLLMGILVEGTSLASRFLRANGVTLFKVQDETIKLLGRGDVHFYPPQYLPLTEPAKRALDYAVDEKLKSGTSGEITTTHLLLGVWSEKEFAGHKIMETLGVNDEKIAELAKSKDEDYVLSHIEGNKMLKM</sequence>
<dbReference type="InterPro" id="IPR036628">
    <property type="entry name" value="Clp_N_dom_sf"/>
</dbReference>
<dbReference type="PROSITE" id="PS51903">
    <property type="entry name" value="CLP_R"/>
    <property type="match status" value="1"/>
</dbReference>
<evidence type="ECO:0000259" key="2">
    <source>
        <dbReference type="PROSITE" id="PS51903"/>
    </source>
</evidence>
<dbReference type="STRING" id="218851.A0A2G5E327"/>
<evidence type="ECO:0000313" key="4">
    <source>
        <dbReference type="Proteomes" id="UP000230069"/>
    </source>
</evidence>
<dbReference type="Proteomes" id="UP000230069">
    <property type="component" value="Unassembled WGS sequence"/>
</dbReference>
<dbReference type="InterPro" id="IPR044217">
    <property type="entry name" value="CLPT1/2"/>
</dbReference>
<feature type="domain" description="Clp R" evidence="2">
    <location>
        <begin position="86"/>
        <end position="234"/>
    </location>
</feature>